<comment type="caution">
    <text evidence="7">The sequence shown here is derived from an EMBL/GenBank/DDBJ whole genome shotgun (WGS) entry which is preliminary data.</text>
</comment>
<proteinExistence type="inferred from homology"/>
<reference evidence="7 8" key="1">
    <citation type="submission" date="2019-06" db="EMBL/GenBank/DDBJ databases">
        <title>Sequencing the genomes of 1000 actinobacteria strains.</title>
        <authorList>
            <person name="Klenk H.-P."/>
        </authorList>
    </citation>
    <scope>NUCLEOTIDE SEQUENCE [LARGE SCALE GENOMIC DNA]</scope>
    <source>
        <strain evidence="7 8">DSM 44819</strain>
    </source>
</reference>
<keyword evidence="4" id="KW-0443">Lipid metabolism</keyword>
<comment type="similarity">
    <text evidence="1">Belongs to the ATP-dependent AMP-binding enzyme family.</text>
</comment>
<evidence type="ECO:0000256" key="5">
    <source>
        <dbReference type="ARBA" id="ARBA00032875"/>
    </source>
</evidence>
<name>A0A542XRU4_SALAC</name>
<dbReference type="InterPro" id="IPR042099">
    <property type="entry name" value="ANL_N_sf"/>
</dbReference>
<dbReference type="PANTHER" id="PTHR43272:SF32">
    <property type="entry name" value="AMP-DEPENDENT SYNTHETASE_LIGASE DOMAIN-CONTAINING PROTEIN"/>
    <property type="match status" value="1"/>
</dbReference>
<evidence type="ECO:0000313" key="7">
    <source>
        <dbReference type="EMBL" id="TQL38586.1"/>
    </source>
</evidence>
<evidence type="ECO:0000256" key="3">
    <source>
        <dbReference type="ARBA" id="ARBA00022832"/>
    </source>
</evidence>
<keyword evidence="3" id="KW-0276">Fatty acid metabolism</keyword>
<feature type="domain" description="AMP-dependent synthetase/ligase" evidence="6">
    <location>
        <begin position="71"/>
        <end position="457"/>
    </location>
</feature>
<protein>
    <recommendedName>
        <fullName evidence="5">Acyl-CoA synthetase</fullName>
    </recommendedName>
</protein>
<evidence type="ECO:0000256" key="4">
    <source>
        <dbReference type="ARBA" id="ARBA00023098"/>
    </source>
</evidence>
<dbReference type="CDD" id="cd05907">
    <property type="entry name" value="VL_LC_FACS_like"/>
    <property type="match status" value="1"/>
</dbReference>
<accession>A0A542XRU4</accession>
<dbReference type="RefSeq" id="WP_142116564.1">
    <property type="nucleotide sequence ID" value="NZ_BOQM01000010.1"/>
</dbReference>
<evidence type="ECO:0000256" key="1">
    <source>
        <dbReference type="ARBA" id="ARBA00006432"/>
    </source>
</evidence>
<sequence length="632" mass="67863">MGGTSAGTPGVGGEATGGSKVQEVVVSPVEDIGGVLPGLAEQVWTNAREAPEVVQFVRPAPVSRAWPAPRSVHGGDVPVTCAQFRDDVLSLARGFLTAGVGHGDRIGLVSHTRYEWTLVDYALWTIGAVTVPIFETASAEQIGWILSDAGAVGCVVETSGHADLVAGQRSDLPALRDVWQVDAGELIGLAGEGRAVDDTVVEERRRRVTGGDMASIVYTSGTTGRPKGCVLTHRSIHCDVSAAVAVLPQLLNPGANTVLFLPLAHAFARLIQVGVVQSRTTMVHSADIRGVLEQLRRHRPSFVLAVPRVFEKMHNRARQQAEDTHRGWLFRLAEQVAVRYSHALDASWGPNPLLRLARGGFDLLVYRKLRAALGGRCRAAVVGGAPLGERLGHFFRGAGLLVLEGYGLTEASPALTANTPTTQRIGTVGRPLPGVKIHIADDGEILAHGDPVFPGYWNNSEATRAAFTPKGWLRTGDLGQLDSEGFLRITGRQKEIIVTASGQNIAPTPIEEAIRANPLVSQCMLVGDGRPYLAALVTIDSSAWARWRSEHGRPDDATVAESRDDPELRGEIQAAVDRANATVSRAEQVKTFRILPRDLTEADGELTPILKIKQNVVQEHFSEDIDALYRGH</sequence>
<dbReference type="Pfam" id="PF00501">
    <property type="entry name" value="AMP-binding"/>
    <property type="match status" value="1"/>
</dbReference>
<dbReference type="InterPro" id="IPR020845">
    <property type="entry name" value="AMP-binding_CS"/>
</dbReference>
<evidence type="ECO:0000259" key="6">
    <source>
        <dbReference type="Pfam" id="PF00501"/>
    </source>
</evidence>
<keyword evidence="2" id="KW-0436">Ligase</keyword>
<gene>
    <name evidence="7" type="ORF">FB564_3788</name>
</gene>
<dbReference type="GeneID" id="93772964"/>
<organism evidence="7 8">
    <name type="scientific">Salinispora arenicola</name>
    <dbReference type="NCBI Taxonomy" id="168697"/>
    <lineage>
        <taxon>Bacteria</taxon>
        <taxon>Bacillati</taxon>
        <taxon>Actinomycetota</taxon>
        <taxon>Actinomycetes</taxon>
        <taxon>Micromonosporales</taxon>
        <taxon>Micromonosporaceae</taxon>
        <taxon>Salinispora</taxon>
    </lineage>
</organism>
<dbReference type="InterPro" id="IPR000873">
    <property type="entry name" value="AMP-dep_synth/lig_dom"/>
</dbReference>
<dbReference type="EMBL" id="VFOL01000001">
    <property type="protein sequence ID" value="TQL38586.1"/>
    <property type="molecule type" value="Genomic_DNA"/>
</dbReference>
<dbReference type="AlphaFoldDB" id="A0A542XRU4"/>
<evidence type="ECO:0000313" key="8">
    <source>
        <dbReference type="Proteomes" id="UP000315983"/>
    </source>
</evidence>
<evidence type="ECO:0000256" key="2">
    <source>
        <dbReference type="ARBA" id="ARBA00022598"/>
    </source>
</evidence>
<dbReference type="Gene3D" id="3.40.50.12780">
    <property type="entry name" value="N-terminal domain of ligase-like"/>
    <property type="match status" value="1"/>
</dbReference>
<dbReference type="Pfam" id="PF23562">
    <property type="entry name" value="AMP-binding_C_3"/>
    <property type="match status" value="1"/>
</dbReference>
<dbReference type="Proteomes" id="UP000315983">
    <property type="component" value="Unassembled WGS sequence"/>
</dbReference>
<dbReference type="PROSITE" id="PS00455">
    <property type="entry name" value="AMP_BINDING"/>
    <property type="match status" value="1"/>
</dbReference>
<dbReference type="PANTHER" id="PTHR43272">
    <property type="entry name" value="LONG-CHAIN-FATTY-ACID--COA LIGASE"/>
    <property type="match status" value="1"/>
</dbReference>
<dbReference type="SUPFAM" id="SSF56801">
    <property type="entry name" value="Acetyl-CoA synthetase-like"/>
    <property type="match status" value="1"/>
</dbReference>
<dbReference type="GO" id="GO:0004467">
    <property type="term" value="F:long-chain fatty acid-CoA ligase activity"/>
    <property type="evidence" value="ECO:0007669"/>
    <property type="project" value="TreeGrafter"/>
</dbReference>
<dbReference type="GO" id="GO:0016020">
    <property type="term" value="C:membrane"/>
    <property type="evidence" value="ECO:0007669"/>
    <property type="project" value="TreeGrafter"/>
</dbReference>